<dbReference type="PANTHER" id="PTHR43135:SF3">
    <property type="entry name" value="ALPHA-D-RIBOSE 1-METHYLPHOSPHONATE 5-TRIPHOSPHATE DIPHOSPHATASE"/>
    <property type="match status" value="1"/>
</dbReference>
<feature type="chain" id="PRO_5046595779" evidence="1">
    <location>
        <begin position="25"/>
        <end position="435"/>
    </location>
</feature>
<dbReference type="InterPro" id="IPR011059">
    <property type="entry name" value="Metal-dep_hydrolase_composite"/>
</dbReference>
<dbReference type="Gene3D" id="3.20.20.140">
    <property type="entry name" value="Metal-dependent hydrolases"/>
    <property type="match status" value="1"/>
</dbReference>
<keyword evidence="4" id="KW-1185">Reference proteome</keyword>
<dbReference type="InterPro" id="IPR032466">
    <property type="entry name" value="Metal_Hydrolase"/>
</dbReference>
<evidence type="ECO:0000313" key="4">
    <source>
        <dbReference type="Proteomes" id="UP001595892"/>
    </source>
</evidence>
<protein>
    <submittedName>
        <fullName evidence="3">Amidohydrolase family protein</fullName>
    </submittedName>
</protein>
<feature type="domain" description="Amidohydrolase-related" evidence="2">
    <location>
        <begin position="300"/>
        <end position="396"/>
    </location>
</feature>
<name>A0ABV9NIZ4_9GAMM</name>
<dbReference type="InterPro" id="IPR051781">
    <property type="entry name" value="Metallo-dep_Hydrolase"/>
</dbReference>
<dbReference type="PANTHER" id="PTHR43135">
    <property type="entry name" value="ALPHA-D-RIBOSE 1-METHYLPHOSPHONATE 5-TRIPHOSPHATE DIPHOSPHATASE"/>
    <property type="match status" value="1"/>
</dbReference>
<accession>A0ABV9NIZ4</accession>
<dbReference type="Gene3D" id="2.30.40.10">
    <property type="entry name" value="Urease, subunit C, domain 1"/>
    <property type="match status" value="1"/>
</dbReference>
<evidence type="ECO:0000256" key="1">
    <source>
        <dbReference type="SAM" id="SignalP"/>
    </source>
</evidence>
<dbReference type="SUPFAM" id="SSF51338">
    <property type="entry name" value="Composite domain of metallo-dependent hydrolases"/>
    <property type="match status" value="1"/>
</dbReference>
<dbReference type="EMBL" id="JBHSGG010000025">
    <property type="protein sequence ID" value="MFC4728322.1"/>
    <property type="molecule type" value="Genomic_DNA"/>
</dbReference>
<dbReference type="Pfam" id="PF01979">
    <property type="entry name" value="Amidohydro_1"/>
    <property type="match status" value="1"/>
</dbReference>
<proteinExistence type="predicted"/>
<gene>
    <name evidence="3" type="ORF">ACFO3Q_09080</name>
</gene>
<dbReference type="RefSeq" id="WP_377004351.1">
    <property type="nucleotide sequence ID" value="NZ_JBHSGG010000025.1"/>
</dbReference>
<dbReference type="InterPro" id="IPR006680">
    <property type="entry name" value="Amidohydro-rel"/>
</dbReference>
<evidence type="ECO:0000313" key="3">
    <source>
        <dbReference type="EMBL" id="MFC4728322.1"/>
    </source>
</evidence>
<organism evidence="3 4">
    <name type="scientific">Coralloluteibacterium thermophilum</name>
    <dbReference type="NCBI Taxonomy" id="2707049"/>
    <lineage>
        <taxon>Bacteria</taxon>
        <taxon>Pseudomonadati</taxon>
        <taxon>Pseudomonadota</taxon>
        <taxon>Gammaproteobacteria</taxon>
        <taxon>Lysobacterales</taxon>
        <taxon>Lysobacteraceae</taxon>
        <taxon>Coralloluteibacterium</taxon>
    </lineage>
</organism>
<evidence type="ECO:0000259" key="2">
    <source>
        <dbReference type="Pfam" id="PF01979"/>
    </source>
</evidence>
<sequence length="435" mass="45307">MSRAVTLRGIAALAAVLFAFPAAAQDVLIRGARVHTATAQGTLENADVLVRGGTISAVGPGLAAPAGVPVVEAEGRPLTPGLFAGLTALGLEEVSGEPDTVDNALGFADTHSVEAQWRPEFDVAPAYNPHSAPVAISRVEGLTFTVLAPGILPGGSFVSGQGVAVRLDGSFDAALDPSRTLFIQLGSRGKGFAGGSRAGQYMLLEQAVREARPNAPANLAAMAPSHGLLTPIGRETLARYLRGGRVLFYVDRAADIRQALLLAERFGFQPVIAGGAEAWKVADLLAAKRVPVLVDALVNLPGNFDRLGARLDNAARLHAAGVPVGFTQSGDATHNARKIRQLAGVAAANGLPWEAALAGLTRVPAEAFGIADGLGTIAVGQRADLVLWSGDPLEVTTGAEQVWLGGRPDSMRSRQTQLRDRYLREDGGWPRAYLK</sequence>
<feature type="signal peptide" evidence="1">
    <location>
        <begin position="1"/>
        <end position="24"/>
    </location>
</feature>
<reference evidence="4" key="1">
    <citation type="journal article" date="2019" name="Int. J. Syst. Evol. Microbiol.">
        <title>The Global Catalogue of Microorganisms (GCM) 10K type strain sequencing project: providing services to taxonomists for standard genome sequencing and annotation.</title>
        <authorList>
            <consortium name="The Broad Institute Genomics Platform"/>
            <consortium name="The Broad Institute Genome Sequencing Center for Infectious Disease"/>
            <person name="Wu L."/>
            <person name="Ma J."/>
        </authorList>
    </citation>
    <scope>NUCLEOTIDE SEQUENCE [LARGE SCALE GENOMIC DNA]</scope>
    <source>
        <strain evidence="4">CGMCC 1.13574</strain>
    </source>
</reference>
<comment type="caution">
    <text evidence="3">The sequence shown here is derived from an EMBL/GenBank/DDBJ whole genome shotgun (WGS) entry which is preliminary data.</text>
</comment>
<keyword evidence="1" id="KW-0732">Signal</keyword>
<dbReference type="Proteomes" id="UP001595892">
    <property type="component" value="Unassembled WGS sequence"/>
</dbReference>
<dbReference type="SUPFAM" id="SSF51556">
    <property type="entry name" value="Metallo-dependent hydrolases"/>
    <property type="match status" value="1"/>
</dbReference>